<dbReference type="EMBL" id="CM029046">
    <property type="protein sequence ID" value="KAG2589933.1"/>
    <property type="molecule type" value="Genomic_DNA"/>
</dbReference>
<dbReference type="AlphaFoldDB" id="A0A8T0RZG6"/>
<dbReference type="GO" id="GO:0005737">
    <property type="term" value="C:cytoplasm"/>
    <property type="evidence" value="ECO:0007669"/>
    <property type="project" value="TreeGrafter"/>
</dbReference>
<evidence type="ECO:0000256" key="1">
    <source>
        <dbReference type="ARBA" id="ARBA00022722"/>
    </source>
</evidence>
<dbReference type="GO" id="GO:0008408">
    <property type="term" value="F:3'-5' exonuclease activity"/>
    <property type="evidence" value="ECO:0007669"/>
    <property type="project" value="InterPro"/>
</dbReference>
<dbReference type="GO" id="GO:0005634">
    <property type="term" value="C:nucleus"/>
    <property type="evidence" value="ECO:0007669"/>
    <property type="project" value="TreeGrafter"/>
</dbReference>
<dbReference type="Gene3D" id="3.30.420.10">
    <property type="entry name" value="Ribonuclease H-like superfamily/Ribonuclease H"/>
    <property type="match status" value="1"/>
</dbReference>
<keyword evidence="5" id="KW-1185">Reference proteome</keyword>
<evidence type="ECO:0000313" key="5">
    <source>
        <dbReference type="Proteomes" id="UP000823388"/>
    </source>
</evidence>
<dbReference type="Proteomes" id="UP000823388">
    <property type="component" value="Chromosome 5N"/>
</dbReference>
<comment type="caution">
    <text evidence="4">The sequence shown here is derived from an EMBL/GenBank/DDBJ whole genome shotgun (WGS) entry which is preliminary data.</text>
</comment>
<dbReference type="Pfam" id="PF01612">
    <property type="entry name" value="DNA_pol_A_exo1"/>
    <property type="match status" value="1"/>
</dbReference>
<keyword evidence="2" id="KW-0378">Hydrolase</keyword>
<dbReference type="InterPro" id="IPR012337">
    <property type="entry name" value="RNaseH-like_sf"/>
</dbReference>
<dbReference type="GO" id="GO:0003676">
    <property type="term" value="F:nucleic acid binding"/>
    <property type="evidence" value="ECO:0007669"/>
    <property type="project" value="InterPro"/>
</dbReference>
<sequence>MPTSPPTTMRQWVAFDTTMLDMWITCDAEVVVSFLEDIRRGNSAQRRRKLVGLDTEWKRLPGGDVTTAILQLCVGTSVLVFQVLYGNGGDLPKVLKRFLTEEDNIFTGAHIKNDVKRLQDDFSITITNPIDLQLVVPEAAAEYKHLGGPHPQYEVHHSSLEKIASEVLCPPHLRKPVGADHDHWHERYLDSFQVRYAAIDAYLSYEIANQLELKHGYRFA</sequence>
<name>A0A8T0RZG6_PANVG</name>
<dbReference type="PANTHER" id="PTHR13620">
    <property type="entry name" value="3-5 EXONUCLEASE"/>
    <property type="match status" value="1"/>
</dbReference>
<feature type="domain" description="3'-5' exonuclease" evidence="3">
    <location>
        <begin position="47"/>
        <end position="213"/>
    </location>
</feature>
<organism evidence="4 5">
    <name type="scientific">Panicum virgatum</name>
    <name type="common">Blackwell switchgrass</name>
    <dbReference type="NCBI Taxonomy" id="38727"/>
    <lineage>
        <taxon>Eukaryota</taxon>
        <taxon>Viridiplantae</taxon>
        <taxon>Streptophyta</taxon>
        <taxon>Embryophyta</taxon>
        <taxon>Tracheophyta</taxon>
        <taxon>Spermatophyta</taxon>
        <taxon>Magnoliopsida</taxon>
        <taxon>Liliopsida</taxon>
        <taxon>Poales</taxon>
        <taxon>Poaceae</taxon>
        <taxon>PACMAD clade</taxon>
        <taxon>Panicoideae</taxon>
        <taxon>Panicodae</taxon>
        <taxon>Paniceae</taxon>
        <taxon>Panicinae</taxon>
        <taxon>Panicum</taxon>
        <taxon>Panicum sect. Hiantes</taxon>
    </lineage>
</organism>
<dbReference type="SUPFAM" id="SSF53098">
    <property type="entry name" value="Ribonuclease H-like"/>
    <property type="match status" value="1"/>
</dbReference>
<keyword evidence="1" id="KW-0540">Nuclease</keyword>
<dbReference type="InterPro" id="IPR036397">
    <property type="entry name" value="RNaseH_sf"/>
</dbReference>
<protein>
    <recommendedName>
        <fullName evidence="3">3'-5' exonuclease domain-containing protein</fullName>
    </recommendedName>
</protein>
<proteinExistence type="predicted"/>
<dbReference type="CDD" id="cd06141">
    <property type="entry name" value="WRN_exo"/>
    <property type="match status" value="1"/>
</dbReference>
<dbReference type="InterPro" id="IPR002562">
    <property type="entry name" value="3'-5'_exonuclease_dom"/>
</dbReference>
<accession>A0A8T0RZG6</accession>
<evidence type="ECO:0000313" key="4">
    <source>
        <dbReference type="EMBL" id="KAG2589933.1"/>
    </source>
</evidence>
<dbReference type="PANTHER" id="PTHR13620:SF121">
    <property type="entry name" value="EMB|CAB82946.1-RELATED"/>
    <property type="match status" value="1"/>
</dbReference>
<dbReference type="GO" id="GO:0006139">
    <property type="term" value="P:nucleobase-containing compound metabolic process"/>
    <property type="evidence" value="ECO:0007669"/>
    <property type="project" value="InterPro"/>
</dbReference>
<gene>
    <name evidence="4" type="ORF">PVAP13_5NG365700</name>
</gene>
<dbReference type="InterPro" id="IPR051132">
    <property type="entry name" value="3-5_Exonuclease_domain"/>
</dbReference>
<evidence type="ECO:0000256" key="2">
    <source>
        <dbReference type="ARBA" id="ARBA00022801"/>
    </source>
</evidence>
<evidence type="ECO:0000259" key="3">
    <source>
        <dbReference type="Pfam" id="PF01612"/>
    </source>
</evidence>
<reference evidence="4" key="1">
    <citation type="submission" date="2020-05" db="EMBL/GenBank/DDBJ databases">
        <title>WGS assembly of Panicum virgatum.</title>
        <authorList>
            <person name="Lovell J.T."/>
            <person name="Jenkins J."/>
            <person name="Shu S."/>
            <person name="Juenger T.E."/>
            <person name="Schmutz J."/>
        </authorList>
    </citation>
    <scope>NUCLEOTIDE SEQUENCE</scope>
    <source>
        <strain evidence="4">AP13</strain>
    </source>
</reference>